<dbReference type="EnsemblPlants" id="AET5Gv20560500.8">
    <property type="protein sequence ID" value="AET5Gv20560500.8"/>
    <property type="gene ID" value="AET5Gv20560500"/>
</dbReference>
<dbReference type="Proteomes" id="UP000015105">
    <property type="component" value="Chromosome 5D"/>
</dbReference>
<proteinExistence type="predicted"/>
<keyword evidence="1" id="KW-0812">Transmembrane</keyword>
<keyword evidence="1" id="KW-0472">Membrane</keyword>
<reference evidence="2" key="5">
    <citation type="journal article" date="2021" name="G3 (Bethesda)">
        <title>Aegilops tauschii genome assembly Aet v5.0 features greater sequence contiguity and improved annotation.</title>
        <authorList>
            <person name="Wang L."/>
            <person name="Zhu T."/>
            <person name="Rodriguez J.C."/>
            <person name="Deal K.R."/>
            <person name="Dubcovsky J."/>
            <person name="McGuire P.E."/>
            <person name="Lux T."/>
            <person name="Spannagl M."/>
            <person name="Mayer K.F.X."/>
            <person name="Baldrich P."/>
            <person name="Meyers B.C."/>
            <person name="Huo N."/>
            <person name="Gu Y.Q."/>
            <person name="Zhou H."/>
            <person name="Devos K.M."/>
            <person name="Bennetzen J.L."/>
            <person name="Unver T."/>
            <person name="Budak H."/>
            <person name="Gulick P.J."/>
            <person name="Galiba G."/>
            <person name="Kalapos B."/>
            <person name="Nelson D.R."/>
            <person name="Li P."/>
            <person name="You F.M."/>
            <person name="Luo M.C."/>
            <person name="Dvorak J."/>
        </authorList>
    </citation>
    <scope>NUCLEOTIDE SEQUENCE [LARGE SCALE GENOMIC DNA]</scope>
    <source>
        <strain evidence="2">cv. AL8/78</strain>
    </source>
</reference>
<evidence type="ECO:0000313" key="2">
    <source>
        <dbReference type="EnsemblPlants" id="AET5Gv20560500.8"/>
    </source>
</evidence>
<reference evidence="2" key="4">
    <citation type="submission" date="2019-03" db="UniProtKB">
        <authorList>
            <consortium name="EnsemblPlants"/>
        </authorList>
    </citation>
    <scope>IDENTIFICATION</scope>
</reference>
<evidence type="ECO:0000256" key="1">
    <source>
        <dbReference type="SAM" id="Phobius"/>
    </source>
</evidence>
<accession>A0A453KYN5</accession>
<keyword evidence="1" id="KW-1133">Transmembrane helix</keyword>
<reference evidence="2" key="3">
    <citation type="journal article" date="2017" name="Nature">
        <title>Genome sequence of the progenitor of the wheat D genome Aegilops tauschii.</title>
        <authorList>
            <person name="Luo M.C."/>
            <person name="Gu Y.Q."/>
            <person name="Puiu D."/>
            <person name="Wang H."/>
            <person name="Twardziok S.O."/>
            <person name="Deal K.R."/>
            <person name="Huo N."/>
            <person name="Zhu T."/>
            <person name="Wang L."/>
            <person name="Wang Y."/>
            <person name="McGuire P.E."/>
            <person name="Liu S."/>
            <person name="Long H."/>
            <person name="Ramasamy R.K."/>
            <person name="Rodriguez J.C."/>
            <person name="Van S.L."/>
            <person name="Yuan L."/>
            <person name="Wang Z."/>
            <person name="Xia Z."/>
            <person name="Xiao L."/>
            <person name="Anderson O.D."/>
            <person name="Ouyang S."/>
            <person name="Liang Y."/>
            <person name="Zimin A.V."/>
            <person name="Pertea G."/>
            <person name="Qi P."/>
            <person name="Bennetzen J.L."/>
            <person name="Dai X."/>
            <person name="Dawson M.W."/>
            <person name="Muller H.G."/>
            <person name="Kugler K."/>
            <person name="Rivarola-Duarte L."/>
            <person name="Spannagl M."/>
            <person name="Mayer K.F.X."/>
            <person name="Lu F.H."/>
            <person name="Bevan M.W."/>
            <person name="Leroy P."/>
            <person name="Li P."/>
            <person name="You F.M."/>
            <person name="Sun Q."/>
            <person name="Liu Z."/>
            <person name="Lyons E."/>
            <person name="Wicker T."/>
            <person name="Salzberg S.L."/>
            <person name="Devos K.M."/>
            <person name="Dvorak J."/>
        </authorList>
    </citation>
    <scope>NUCLEOTIDE SEQUENCE [LARGE SCALE GENOMIC DNA]</scope>
    <source>
        <strain evidence="2">cv. AL8/78</strain>
    </source>
</reference>
<reference evidence="3" key="2">
    <citation type="journal article" date="2017" name="Nat. Plants">
        <title>The Aegilops tauschii genome reveals multiple impacts of transposons.</title>
        <authorList>
            <person name="Zhao G."/>
            <person name="Zou C."/>
            <person name="Li K."/>
            <person name="Wang K."/>
            <person name="Li T."/>
            <person name="Gao L."/>
            <person name="Zhang X."/>
            <person name="Wang H."/>
            <person name="Yang Z."/>
            <person name="Liu X."/>
            <person name="Jiang W."/>
            <person name="Mao L."/>
            <person name="Kong X."/>
            <person name="Jiao Y."/>
            <person name="Jia J."/>
        </authorList>
    </citation>
    <scope>NUCLEOTIDE SEQUENCE [LARGE SCALE GENOMIC DNA]</scope>
    <source>
        <strain evidence="3">cv. AL8/78</strain>
    </source>
</reference>
<name>A0A453KYN5_AEGTS</name>
<keyword evidence="3" id="KW-1185">Reference proteome</keyword>
<evidence type="ECO:0000313" key="3">
    <source>
        <dbReference type="Proteomes" id="UP000015105"/>
    </source>
</evidence>
<feature type="transmembrane region" description="Helical" evidence="1">
    <location>
        <begin position="50"/>
        <end position="71"/>
    </location>
</feature>
<dbReference type="Gramene" id="AET5Gv20560500.8">
    <property type="protein sequence ID" value="AET5Gv20560500.8"/>
    <property type="gene ID" value="AET5Gv20560500"/>
</dbReference>
<dbReference type="AlphaFoldDB" id="A0A453KYN5"/>
<reference evidence="3" key="1">
    <citation type="journal article" date="2014" name="Science">
        <title>Ancient hybridizations among the ancestral genomes of bread wheat.</title>
        <authorList>
            <consortium name="International Wheat Genome Sequencing Consortium,"/>
            <person name="Marcussen T."/>
            <person name="Sandve S.R."/>
            <person name="Heier L."/>
            <person name="Spannagl M."/>
            <person name="Pfeifer M."/>
            <person name="Jakobsen K.S."/>
            <person name="Wulff B.B."/>
            <person name="Steuernagel B."/>
            <person name="Mayer K.F."/>
            <person name="Olsen O.A."/>
        </authorList>
    </citation>
    <scope>NUCLEOTIDE SEQUENCE [LARGE SCALE GENOMIC DNA]</scope>
    <source>
        <strain evidence="3">cv. AL8/78</strain>
    </source>
</reference>
<sequence length="133" mass="14872">PSNPSNAIFFLYNKQASKLEQFPAGSIRFNAGQKGGCISFPPFFLSRKDFFVLCSTAHGWGSLLLPFLFLYRRVRIRAQFPRGGAEQPLSLCLRAHTSVGILLARAFVSASVVGRERALQQRQQLPFKLRTLA</sequence>
<organism evidence="2 3">
    <name type="scientific">Aegilops tauschii subsp. strangulata</name>
    <name type="common">Goatgrass</name>
    <dbReference type="NCBI Taxonomy" id="200361"/>
    <lineage>
        <taxon>Eukaryota</taxon>
        <taxon>Viridiplantae</taxon>
        <taxon>Streptophyta</taxon>
        <taxon>Embryophyta</taxon>
        <taxon>Tracheophyta</taxon>
        <taxon>Spermatophyta</taxon>
        <taxon>Magnoliopsida</taxon>
        <taxon>Liliopsida</taxon>
        <taxon>Poales</taxon>
        <taxon>Poaceae</taxon>
        <taxon>BOP clade</taxon>
        <taxon>Pooideae</taxon>
        <taxon>Triticodae</taxon>
        <taxon>Triticeae</taxon>
        <taxon>Triticinae</taxon>
        <taxon>Aegilops</taxon>
    </lineage>
</organism>
<protein>
    <submittedName>
        <fullName evidence="2">Uncharacterized protein</fullName>
    </submittedName>
</protein>